<gene>
    <name evidence="1" type="ORF">LCGC14_2725740</name>
</gene>
<accession>A0A0F9C0H1</accession>
<reference evidence="1" key="1">
    <citation type="journal article" date="2015" name="Nature">
        <title>Complex archaea that bridge the gap between prokaryotes and eukaryotes.</title>
        <authorList>
            <person name="Spang A."/>
            <person name="Saw J.H."/>
            <person name="Jorgensen S.L."/>
            <person name="Zaremba-Niedzwiedzka K."/>
            <person name="Martijn J."/>
            <person name="Lind A.E."/>
            <person name="van Eijk R."/>
            <person name="Schleper C."/>
            <person name="Guy L."/>
            <person name="Ettema T.J."/>
        </authorList>
    </citation>
    <scope>NUCLEOTIDE SEQUENCE</scope>
</reference>
<dbReference type="EMBL" id="LAZR01049209">
    <property type="protein sequence ID" value="KKK90171.1"/>
    <property type="molecule type" value="Genomic_DNA"/>
</dbReference>
<sequence length="188" mass="21058">GWTASRTGRYTRYQTRWASTRRSRNASARTVATGRTGRGLTSAHWQAYTISMELQELKLYHGGATGYKHDFIFATPVRRIAEGYALLSCYFHRKMGARTKAIVETGTGLVGWLDDVHALSYLMTEWNVLATAEVKAVSIPSSEDVHITSFCVDTGCQRYFTSHRIGEAKLEFVYCLCDRASNLRLSGA</sequence>
<protein>
    <submittedName>
        <fullName evidence="1">Uncharacterized protein</fullName>
    </submittedName>
</protein>
<dbReference type="AlphaFoldDB" id="A0A0F9C0H1"/>
<name>A0A0F9C0H1_9ZZZZ</name>
<evidence type="ECO:0000313" key="1">
    <source>
        <dbReference type="EMBL" id="KKK90171.1"/>
    </source>
</evidence>
<feature type="non-terminal residue" evidence="1">
    <location>
        <position position="1"/>
    </location>
</feature>
<organism evidence="1">
    <name type="scientific">marine sediment metagenome</name>
    <dbReference type="NCBI Taxonomy" id="412755"/>
    <lineage>
        <taxon>unclassified sequences</taxon>
        <taxon>metagenomes</taxon>
        <taxon>ecological metagenomes</taxon>
    </lineage>
</organism>
<proteinExistence type="predicted"/>
<comment type="caution">
    <text evidence="1">The sequence shown here is derived from an EMBL/GenBank/DDBJ whole genome shotgun (WGS) entry which is preliminary data.</text>
</comment>